<reference evidence="8" key="1">
    <citation type="submission" date="2021-02" db="EMBL/GenBank/DDBJ databases">
        <authorList>
            <person name="Nowell W R."/>
        </authorList>
    </citation>
    <scope>NUCLEOTIDE SEQUENCE</scope>
</reference>
<proteinExistence type="predicted"/>
<dbReference type="GO" id="GO:0005524">
    <property type="term" value="F:ATP binding"/>
    <property type="evidence" value="ECO:0007669"/>
    <property type="project" value="InterPro"/>
</dbReference>
<feature type="transmembrane region" description="Helical" evidence="5">
    <location>
        <begin position="255"/>
        <end position="285"/>
    </location>
</feature>
<dbReference type="AlphaFoldDB" id="A0A815KW22"/>
<evidence type="ECO:0000313" key="10">
    <source>
        <dbReference type="Proteomes" id="UP000663845"/>
    </source>
</evidence>
<keyword evidence="3 5" id="KW-1133">Transmembrane helix</keyword>
<dbReference type="Proteomes" id="UP000663845">
    <property type="component" value="Unassembled WGS sequence"/>
</dbReference>
<name>A0A815KW22_9BILA</name>
<dbReference type="PROSITE" id="PS50893">
    <property type="entry name" value="ABC_TRANSPORTER_2"/>
    <property type="match status" value="1"/>
</dbReference>
<dbReference type="EMBL" id="CAJNOG010001006">
    <property type="protein sequence ID" value="CAF1396285.1"/>
    <property type="molecule type" value="Genomic_DNA"/>
</dbReference>
<evidence type="ECO:0000256" key="3">
    <source>
        <dbReference type="ARBA" id="ARBA00022989"/>
    </source>
</evidence>
<keyword evidence="2 5" id="KW-0812">Transmembrane</keyword>
<dbReference type="GO" id="GO:0016887">
    <property type="term" value="F:ATP hydrolysis activity"/>
    <property type="evidence" value="ECO:0007669"/>
    <property type="project" value="InterPro"/>
</dbReference>
<dbReference type="GO" id="GO:0016324">
    <property type="term" value="C:apical plasma membrane"/>
    <property type="evidence" value="ECO:0007669"/>
    <property type="project" value="TreeGrafter"/>
</dbReference>
<evidence type="ECO:0000259" key="6">
    <source>
        <dbReference type="PROSITE" id="PS50893"/>
    </source>
</evidence>
<evidence type="ECO:0000313" key="9">
    <source>
        <dbReference type="EMBL" id="CAF4017476.1"/>
    </source>
</evidence>
<evidence type="ECO:0008006" key="11">
    <source>
        <dbReference type="Google" id="ProtNLM"/>
    </source>
</evidence>
<feature type="domain" description="ABC transmembrane type-1" evidence="7">
    <location>
        <begin position="178"/>
        <end position="318"/>
    </location>
</feature>
<dbReference type="PROSITE" id="PS50929">
    <property type="entry name" value="ABC_TM1F"/>
    <property type="match status" value="1"/>
</dbReference>
<dbReference type="GO" id="GO:0140359">
    <property type="term" value="F:ABC-type transporter activity"/>
    <property type="evidence" value="ECO:0007669"/>
    <property type="project" value="InterPro"/>
</dbReference>
<comment type="subcellular location">
    <subcellularLocation>
        <location evidence="1">Membrane</location>
        <topology evidence="1">Multi-pass membrane protein</topology>
    </subcellularLocation>
</comment>
<dbReference type="SUPFAM" id="SSF52540">
    <property type="entry name" value="P-loop containing nucleoside triphosphate hydrolases"/>
    <property type="match status" value="2"/>
</dbReference>
<dbReference type="Gene3D" id="1.20.1560.10">
    <property type="entry name" value="ABC transporter type 1, transmembrane domain"/>
    <property type="match status" value="1"/>
</dbReference>
<evidence type="ECO:0000259" key="7">
    <source>
        <dbReference type="PROSITE" id="PS50929"/>
    </source>
</evidence>
<evidence type="ECO:0000256" key="1">
    <source>
        <dbReference type="ARBA" id="ARBA00004141"/>
    </source>
</evidence>
<dbReference type="EMBL" id="CAJOAZ010003596">
    <property type="protein sequence ID" value="CAF4017476.1"/>
    <property type="molecule type" value="Genomic_DNA"/>
</dbReference>
<organism evidence="8 10">
    <name type="scientific">Adineta steineri</name>
    <dbReference type="NCBI Taxonomy" id="433720"/>
    <lineage>
        <taxon>Eukaryota</taxon>
        <taxon>Metazoa</taxon>
        <taxon>Spiralia</taxon>
        <taxon>Gnathifera</taxon>
        <taxon>Rotifera</taxon>
        <taxon>Eurotatoria</taxon>
        <taxon>Bdelloidea</taxon>
        <taxon>Adinetida</taxon>
        <taxon>Adinetidae</taxon>
        <taxon>Adineta</taxon>
    </lineage>
</organism>
<evidence type="ECO:0000256" key="5">
    <source>
        <dbReference type="SAM" id="Phobius"/>
    </source>
</evidence>
<dbReference type="Proteomes" id="UP000663844">
    <property type="component" value="Unassembled WGS sequence"/>
</dbReference>
<dbReference type="InterPro" id="IPR027417">
    <property type="entry name" value="P-loop_NTPase"/>
</dbReference>
<feature type="domain" description="ABC transporter" evidence="6">
    <location>
        <begin position="205"/>
        <end position="430"/>
    </location>
</feature>
<dbReference type="Gene3D" id="3.40.50.300">
    <property type="entry name" value="P-loop containing nucleotide triphosphate hydrolases"/>
    <property type="match status" value="2"/>
</dbReference>
<accession>A0A815KW22</accession>
<comment type="caution">
    <text evidence="8">The sequence shown here is derived from an EMBL/GenBank/DDBJ whole genome shotgun (WGS) entry which is preliminary data.</text>
</comment>
<dbReference type="InterPro" id="IPR003439">
    <property type="entry name" value="ABC_transporter-like_ATP-bd"/>
</dbReference>
<evidence type="ECO:0000256" key="4">
    <source>
        <dbReference type="ARBA" id="ARBA00023136"/>
    </source>
</evidence>
<evidence type="ECO:0000313" key="8">
    <source>
        <dbReference type="EMBL" id="CAF1396285.1"/>
    </source>
</evidence>
<sequence>MIFLSISIFYLAIIAGGLYSVMLILYRRAVTELIDLGKLKANITTNSMMTTNQSECYALFRNILIQEIGWFDVHNTDELSNHLNRDLGDKLSGGRKHRVAIARALISDPKILLLDEATKVHLVHNTSERIVQDALDKAKMSDLILVLEHRQMIEYGIHNDLMKQKSFYYELITTRTSIFIIGFIGGVAQCLTTAAFAKSGEEFTMRMRKITFSAILQQDMEYLDQESYSVGALVTRLATNASALKVRNTIRDRNLLIYFYGMTDASLSIILQALSVLITTLAIAFSSGWKLAFIVTCFIPLMMVLGKIQVQRQSKASETKTKNSYVEEGGQGFDTLCSSKVAIARALIRLLKNLLIDEVTSALDNKSEQVVQLALDHVISNKTCLTIAHRLSTIQNSQKIAVIAHGKMKEEGAHDELLKLDGVYKKLTLAQER</sequence>
<keyword evidence="4 5" id="KW-0472">Membrane</keyword>
<dbReference type="InterPro" id="IPR011527">
    <property type="entry name" value="ABC1_TM_dom"/>
</dbReference>
<dbReference type="PANTHER" id="PTHR24221:SF503">
    <property type="entry name" value="MITOCHONDRIAL POTASSIUM CHANNEL ATP-BINDING SUBUNIT"/>
    <property type="match status" value="1"/>
</dbReference>
<dbReference type="InterPro" id="IPR036640">
    <property type="entry name" value="ABC1_TM_sf"/>
</dbReference>
<feature type="transmembrane region" description="Helical" evidence="5">
    <location>
        <begin position="291"/>
        <end position="310"/>
    </location>
</feature>
<dbReference type="SUPFAM" id="SSF90123">
    <property type="entry name" value="ABC transporter transmembrane region"/>
    <property type="match status" value="1"/>
</dbReference>
<dbReference type="Pfam" id="PF00664">
    <property type="entry name" value="ABC_membrane"/>
    <property type="match status" value="1"/>
</dbReference>
<feature type="transmembrane region" description="Helical" evidence="5">
    <location>
        <begin position="6"/>
        <end position="26"/>
    </location>
</feature>
<evidence type="ECO:0000256" key="2">
    <source>
        <dbReference type="ARBA" id="ARBA00022692"/>
    </source>
</evidence>
<dbReference type="PANTHER" id="PTHR24221">
    <property type="entry name" value="ATP-BINDING CASSETTE SUB-FAMILY B"/>
    <property type="match status" value="1"/>
</dbReference>
<dbReference type="Pfam" id="PF00005">
    <property type="entry name" value="ABC_tran"/>
    <property type="match status" value="1"/>
</dbReference>
<gene>
    <name evidence="8" type="ORF">JYZ213_LOCUS37498</name>
    <name evidence="9" type="ORF">OXD698_LOCUS30489</name>
</gene>
<dbReference type="InterPro" id="IPR039421">
    <property type="entry name" value="Type_1_exporter"/>
</dbReference>
<protein>
    <recommendedName>
        <fullName evidence="11">ABC transmembrane type-1 domain-containing protein</fullName>
    </recommendedName>
</protein>